<dbReference type="EMBL" id="JBFOLK010000002">
    <property type="protein sequence ID" value="KAL2532142.1"/>
    <property type="molecule type" value="Genomic_DNA"/>
</dbReference>
<evidence type="ECO:0000313" key="2">
    <source>
        <dbReference type="Proteomes" id="UP001604336"/>
    </source>
</evidence>
<dbReference type="AlphaFoldDB" id="A0ABD1V491"/>
<reference evidence="2" key="1">
    <citation type="submission" date="2024-07" db="EMBL/GenBank/DDBJ databases">
        <title>Two chromosome-level genome assemblies of Korean endemic species Abeliophyllum distichum and Forsythia ovata (Oleaceae).</title>
        <authorList>
            <person name="Jang H."/>
        </authorList>
    </citation>
    <scope>NUCLEOTIDE SEQUENCE [LARGE SCALE GENOMIC DNA]</scope>
</reference>
<keyword evidence="1" id="KW-0695">RNA-directed DNA polymerase</keyword>
<dbReference type="Proteomes" id="UP001604336">
    <property type="component" value="Unassembled WGS sequence"/>
</dbReference>
<keyword evidence="1" id="KW-0548">Nucleotidyltransferase</keyword>
<accession>A0ABD1V491</accession>
<name>A0ABD1V491_9LAMI</name>
<gene>
    <name evidence="1" type="ORF">Adt_05493</name>
</gene>
<organism evidence="1 2">
    <name type="scientific">Abeliophyllum distichum</name>
    <dbReference type="NCBI Taxonomy" id="126358"/>
    <lineage>
        <taxon>Eukaryota</taxon>
        <taxon>Viridiplantae</taxon>
        <taxon>Streptophyta</taxon>
        <taxon>Embryophyta</taxon>
        <taxon>Tracheophyta</taxon>
        <taxon>Spermatophyta</taxon>
        <taxon>Magnoliopsida</taxon>
        <taxon>eudicotyledons</taxon>
        <taxon>Gunneridae</taxon>
        <taxon>Pentapetalae</taxon>
        <taxon>asterids</taxon>
        <taxon>lamiids</taxon>
        <taxon>Lamiales</taxon>
        <taxon>Oleaceae</taxon>
        <taxon>Forsythieae</taxon>
        <taxon>Abeliophyllum</taxon>
    </lineage>
</organism>
<proteinExistence type="predicted"/>
<keyword evidence="1" id="KW-0808">Transferase</keyword>
<evidence type="ECO:0000313" key="1">
    <source>
        <dbReference type="EMBL" id="KAL2532142.1"/>
    </source>
</evidence>
<comment type="caution">
    <text evidence="1">The sequence shown here is derived from an EMBL/GenBank/DDBJ whole genome shotgun (WGS) entry which is preliminary data.</text>
</comment>
<protein>
    <submittedName>
        <fullName evidence="1">RNA-directed DNA polymerase</fullName>
    </submittedName>
</protein>
<dbReference type="GO" id="GO:0003964">
    <property type="term" value="F:RNA-directed DNA polymerase activity"/>
    <property type="evidence" value="ECO:0007669"/>
    <property type="project" value="UniProtKB-KW"/>
</dbReference>
<keyword evidence="2" id="KW-1185">Reference proteome</keyword>
<sequence>MADFEDENVVGSDGKDDYNYTIEMGRMRCRGDRHEKTHRGGGFRGHDGVDRNLGNIKIKIHSFQDKNNPEAYLEWKMKLELTFDCYSYSKEKNVKLAVIEFTDYVIMWWESIGDK</sequence>